<organism evidence="2 5">
    <name type="scientific">Yersinia pekkanenii</name>
    <dbReference type="NCBI Taxonomy" id="1288385"/>
    <lineage>
        <taxon>Bacteria</taxon>
        <taxon>Pseudomonadati</taxon>
        <taxon>Pseudomonadota</taxon>
        <taxon>Gammaproteobacteria</taxon>
        <taxon>Enterobacterales</taxon>
        <taxon>Yersiniaceae</taxon>
        <taxon>Yersinia</taxon>
    </lineage>
</organism>
<reference evidence="3 4" key="1">
    <citation type="submission" date="2015-03" db="EMBL/GenBank/DDBJ databases">
        <authorList>
            <consortium name="Pathogen Informatics"/>
            <person name="Murphy D."/>
        </authorList>
    </citation>
    <scope>NUCLEOTIDE SEQUENCE [LARGE SCALE GENOMIC DNA]</scope>
    <source>
        <strain evidence="4">type strain: CIP110230</strain>
        <strain evidence="3">Type strain: CIP110230</strain>
    </source>
</reference>
<reference evidence="5" key="3">
    <citation type="submission" date="2015-03" db="EMBL/GenBank/DDBJ databases">
        <authorList>
            <consortium name="Pathogen Informatics"/>
        </authorList>
    </citation>
    <scope>NUCLEOTIDE SEQUENCE [LARGE SCALE GENOMIC DNA]</scope>
    <source>
        <strain evidence="5">A125KOH2</strain>
    </source>
</reference>
<dbReference type="AlphaFoldDB" id="A0A0T9RHF8"/>
<name>A0A0T9RHF8_9GAMM</name>
<dbReference type="InterPro" id="IPR004914">
    <property type="entry name" value="Antirestrict"/>
</dbReference>
<accession>A0A0T9RHF8</accession>
<dbReference type="InterPro" id="IPR042297">
    <property type="entry name" value="Antirestriction_sf"/>
</dbReference>
<dbReference type="RefSeq" id="WP_049615265.1">
    <property type="nucleotide sequence ID" value="NZ_CAWMMU010000039.1"/>
</dbReference>
<proteinExistence type="inferred from homology"/>
<evidence type="ECO:0000313" key="3">
    <source>
        <dbReference type="EMBL" id="CRY69250.1"/>
    </source>
</evidence>
<gene>
    <name evidence="2" type="ORF">ERS008529_04502</name>
    <name evidence="3" type="ORF">ERS137968_04397</name>
</gene>
<dbReference type="Proteomes" id="UP000044625">
    <property type="component" value="Unassembled WGS sequence"/>
</dbReference>
<dbReference type="EMBL" id="CWJL01000039">
    <property type="protein sequence ID" value="CRY69250.1"/>
    <property type="molecule type" value="Genomic_DNA"/>
</dbReference>
<evidence type="ECO:0000256" key="1">
    <source>
        <dbReference type="ARBA" id="ARBA00008618"/>
    </source>
</evidence>
<sequence length="149" mass="16835">MTNLANNIQTASTVTAIKVPNYQRMDIFPLLFGARHIKGEALIYGHMRKFCTAYNGGHWVIFRLSNGGAYLRPDMETARMGVTSNYFDAEISGDAAGIIVTLYALNVLMWEASGNDNEVLLQRLTNNYDWLKDYASEHSERGFIYRAID</sequence>
<dbReference type="Pfam" id="PF03230">
    <property type="entry name" value="Antirestrict"/>
    <property type="match status" value="1"/>
</dbReference>
<evidence type="ECO:0000313" key="5">
    <source>
        <dbReference type="Proteomes" id="UP000045840"/>
    </source>
</evidence>
<dbReference type="EMBL" id="CQAZ01000078">
    <property type="protein sequence ID" value="CNI61359.1"/>
    <property type="molecule type" value="Genomic_DNA"/>
</dbReference>
<dbReference type="STRING" id="1288385.ERS137968_04397"/>
<protein>
    <submittedName>
        <fullName evidence="2">Antirestriction ArdB family protein</fullName>
    </submittedName>
</protein>
<dbReference type="Proteomes" id="UP000045840">
    <property type="component" value="Unassembled WGS sequence"/>
</dbReference>
<evidence type="ECO:0000313" key="2">
    <source>
        <dbReference type="EMBL" id="CNI61359.1"/>
    </source>
</evidence>
<dbReference type="Gene3D" id="3.30.70.3580">
    <property type="entry name" value="Antirestriction protein"/>
    <property type="match status" value="1"/>
</dbReference>
<comment type="similarity">
    <text evidence="1">Belongs to the antirestriction protein family.</text>
</comment>
<reference evidence="2" key="2">
    <citation type="submission" date="2015-03" db="EMBL/GenBank/DDBJ databases">
        <authorList>
            <person name="Murphy D."/>
        </authorList>
    </citation>
    <scope>NUCLEOTIDE SEQUENCE [LARGE SCALE GENOMIC DNA]</scope>
    <source>
        <strain evidence="2">A125KOH2</strain>
    </source>
</reference>
<keyword evidence="4" id="KW-1185">Reference proteome</keyword>
<evidence type="ECO:0000313" key="4">
    <source>
        <dbReference type="Proteomes" id="UP000044625"/>
    </source>
</evidence>